<reference evidence="1 2" key="1">
    <citation type="journal article" date="2014" name="Genome Announc.">
        <title>Complete Genome Sequence of Hyphomicrobium nitrativorans Strain NL23, a Denitrifying Bacterium Isolated from Biofilm of a Methanol-Fed Denitrification System Treating Seawater at the Montreal Biodome.</title>
        <authorList>
            <person name="Martineau C."/>
            <person name="Villeneuve C."/>
            <person name="Mauffrey F."/>
            <person name="Villemur R."/>
        </authorList>
    </citation>
    <scope>NUCLEOTIDE SEQUENCE [LARGE SCALE GENOMIC DNA]</scope>
    <source>
        <strain evidence="1">NL23</strain>
    </source>
</reference>
<protein>
    <submittedName>
        <fullName evidence="1">Uncharacterized protein</fullName>
    </submittedName>
</protein>
<dbReference type="Proteomes" id="UP000018542">
    <property type="component" value="Chromosome"/>
</dbReference>
<dbReference type="HOGENOM" id="CLU_2806673_0_0_5"/>
<dbReference type="KEGG" id="hni:W911_10290"/>
<evidence type="ECO:0000313" key="2">
    <source>
        <dbReference type="Proteomes" id="UP000018542"/>
    </source>
</evidence>
<sequence>MEATLLLQPLPPFRAKPARRPLRPKRLGADVHEKAAISVKATRHPIKVARLQAAPALKVLRTDEALA</sequence>
<dbReference type="OrthoDB" id="10013403at2"/>
<gene>
    <name evidence="1" type="ORF">W911_10290</name>
</gene>
<proteinExistence type="predicted"/>
<accession>V5SJN9</accession>
<dbReference type="EMBL" id="CP006912">
    <property type="protein sequence ID" value="AHB50184.1"/>
    <property type="molecule type" value="Genomic_DNA"/>
</dbReference>
<dbReference type="RefSeq" id="WP_023787415.1">
    <property type="nucleotide sequence ID" value="NC_022997.1"/>
</dbReference>
<dbReference type="AlphaFoldDB" id="V5SJN9"/>
<keyword evidence="2" id="KW-1185">Reference proteome</keyword>
<organism evidence="1 2">
    <name type="scientific">Hyphomicrobium nitrativorans NL23</name>
    <dbReference type="NCBI Taxonomy" id="1029756"/>
    <lineage>
        <taxon>Bacteria</taxon>
        <taxon>Pseudomonadati</taxon>
        <taxon>Pseudomonadota</taxon>
        <taxon>Alphaproteobacteria</taxon>
        <taxon>Hyphomicrobiales</taxon>
        <taxon>Hyphomicrobiaceae</taxon>
        <taxon>Hyphomicrobium</taxon>
    </lineage>
</organism>
<evidence type="ECO:0000313" key="1">
    <source>
        <dbReference type="EMBL" id="AHB50184.1"/>
    </source>
</evidence>
<name>V5SJN9_9HYPH</name>